<organism evidence="1">
    <name type="scientific">mine drainage metagenome</name>
    <dbReference type="NCBI Taxonomy" id="410659"/>
    <lineage>
        <taxon>unclassified sequences</taxon>
        <taxon>metagenomes</taxon>
        <taxon>ecological metagenomes</taxon>
    </lineage>
</organism>
<evidence type="ECO:0000313" key="1">
    <source>
        <dbReference type="EMBL" id="EQD39408.1"/>
    </source>
</evidence>
<keyword evidence="1" id="KW-0378">Hydrolase</keyword>
<proteinExistence type="predicted"/>
<dbReference type="GO" id="GO:0036297">
    <property type="term" value="P:interstrand cross-link repair"/>
    <property type="evidence" value="ECO:0007669"/>
    <property type="project" value="TreeGrafter"/>
</dbReference>
<dbReference type="GO" id="GO:0006289">
    <property type="term" value="P:nucleotide-excision repair"/>
    <property type="evidence" value="ECO:0007669"/>
    <property type="project" value="TreeGrafter"/>
</dbReference>
<accession>T0Z2C7</accession>
<dbReference type="GO" id="GO:0005634">
    <property type="term" value="C:nucleus"/>
    <property type="evidence" value="ECO:0007669"/>
    <property type="project" value="TreeGrafter"/>
</dbReference>
<protein>
    <submittedName>
        <fullName evidence="1">DEAD/DEAH box helicase domain-containing protein</fullName>
    </submittedName>
</protein>
<name>T0Z2C7_9ZZZZ</name>
<feature type="non-terminal residue" evidence="1">
    <location>
        <position position="175"/>
    </location>
</feature>
<gene>
    <name evidence="1" type="ORF">B1A_16865</name>
</gene>
<keyword evidence="1" id="KW-0347">Helicase</keyword>
<keyword evidence="1" id="KW-0547">Nucleotide-binding</keyword>
<dbReference type="EMBL" id="AUZX01012401">
    <property type="protein sequence ID" value="EQD39408.1"/>
    <property type="molecule type" value="Genomic_DNA"/>
</dbReference>
<dbReference type="AlphaFoldDB" id="T0Z2C7"/>
<reference evidence="1" key="1">
    <citation type="submission" date="2013-08" db="EMBL/GenBank/DDBJ databases">
        <authorList>
            <person name="Mendez C."/>
            <person name="Richter M."/>
            <person name="Ferrer M."/>
            <person name="Sanchez J."/>
        </authorList>
    </citation>
    <scope>NUCLEOTIDE SEQUENCE</scope>
</reference>
<dbReference type="PANTHER" id="PTHR47957">
    <property type="entry name" value="ATP-DEPENDENT HELICASE HRQ1"/>
    <property type="match status" value="1"/>
</dbReference>
<reference evidence="1" key="2">
    <citation type="journal article" date="2014" name="ISME J.">
        <title>Microbial stratification in low pH oxic and suboxic macroscopic growths along an acid mine drainage.</title>
        <authorList>
            <person name="Mendez-Garcia C."/>
            <person name="Mesa V."/>
            <person name="Sprenger R.R."/>
            <person name="Richter M."/>
            <person name="Diez M.S."/>
            <person name="Solano J."/>
            <person name="Bargiela R."/>
            <person name="Golyshina O.V."/>
            <person name="Manteca A."/>
            <person name="Ramos J.L."/>
            <person name="Gallego J.R."/>
            <person name="Llorente I."/>
            <person name="Martins Dos Santos V.A."/>
            <person name="Jensen O.N."/>
            <person name="Pelaez A.I."/>
            <person name="Sanchez J."/>
            <person name="Ferrer M."/>
        </authorList>
    </citation>
    <scope>NUCLEOTIDE SEQUENCE</scope>
</reference>
<sequence length="175" mass="19060">MREAHVGAIYHHQGIAYRIKSVNHKELKILAAIEKSSNFTVSAALKSVIFDPPTESYLTSSGIEVGWGRANVIEAVVGFKEYSFKGTEPRRYNVDFPSRGYATETLAIGFNGDLELAINADGSDPFLGTHSAEHAISKVLPLLYISDRRDFQSLSLKNQGSPIIALYDLTEGGAG</sequence>
<dbReference type="GO" id="GO:0043138">
    <property type="term" value="F:3'-5' DNA helicase activity"/>
    <property type="evidence" value="ECO:0007669"/>
    <property type="project" value="TreeGrafter"/>
</dbReference>
<dbReference type="PANTHER" id="PTHR47957:SF3">
    <property type="entry name" value="ATP-DEPENDENT HELICASE HRQ1"/>
    <property type="match status" value="1"/>
</dbReference>
<comment type="caution">
    <text evidence="1">The sequence shown here is derived from an EMBL/GenBank/DDBJ whole genome shotgun (WGS) entry which is preliminary data.</text>
</comment>
<keyword evidence="1" id="KW-0067">ATP-binding</keyword>